<dbReference type="Proteomes" id="UP000033140">
    <property type="component" value="Unassembled WGS sequence"/>
</dbReference>
<evidence type="ECO:0000256" key="4">
    <source>
        <dbReference type="ARBA" id="ARBA00023212"/>
    </source>
</evidence>
<dbReference type="PANTHER" id="PTHR10829:SF56">
    <property type="entry name" value="ADF-H DOMAIN-CONTAINING PROTEIN"/>
    <property type="match status" value="1"/>
</dbReference>
<protein>
    <recommendedName>
        <fullName evidence="6">ADF-H domain-containing protein</fullName>
    </recommendedName>
</protein>
<comment type="similarity">
    <text evidence="5">Belongs to the actin-binding proteins ADF family. Coactosin subfamily.</text>
</comment>
<dbReference type="PROSITE" id="PS51263">
    <property type="entry name" value="ADF_H"/>
    <property type="match status" value="1"/>
</dbReference>
<dbReference type="Gene3D" id="3.40.20.10">
    <property type="entry name" value="Severin"/>
    <property type="match status" value="1"/>
</dbReference>
<organism evidence="7 8">
    <name type="scientific">Saitoella complicata (strain BCRC 22490 / CBS 7301 / JCM 7358 / NBRC 10748 / NRRL Y-17804)</name>
    <dbReference type="NCBI Taxonomy" id="698492"/>
    <lineage>
        <taxon>Eukaryota</taxon>
        <taxon>Fungi</taxon>
        <taxon>Dikarya</taxon>
        <taxon>Ascomycota</taxon>
        <taxon>Taphrinomycotina</taxon>
        <taxon>Taphrinomycotina incertae sedis</taxon>
        <taxon>Saitoella</taxon>
    </lineage>
</organism>
<accession>A0A0E9NHB6</accession>
<dbReference type="GO" id="GO:0030833">
    <property type="term" value="P:regulation of actin filament polymerization"/>
    <property type="evidence" value="ECO:0007669"/>
    <property type="project" value="TreeGrafter"/>
</dbReference>
<dbReference type="InterPro" id="IPR029006">
    <property type="entry name" value="ADF-H/Gelsolin-like_dom_sf"/>
</dbReference>
<reference evidence="7 8" key="2">
    <citation type="journal article" date="2014" name="J. Gen. Appl. Microbiol.">
        <title>The early diverging ascomycetous budding yeast Saitoella complicata has three histone deacetylases belonging to the Clr6, Hos2, and Rpd3 lineages.</title>
        <authorList>
            <person name="Nishida H."/>
            <person name="Matsumoto T."/>
            <person name="Kondo S."/>
            <person name="Hamamoto M."/>
            <person name="Yoshikawa H."/>
        </authorList>
    </citation>
    <scope>NUCLEOTIDE SEQUENCE [LARGE SCALE GENOMIC DNA]</scope>
    <source>
        <strain evidence="7 8">NRRL Y-17804</strain>
    </source>
</reference>
<reference evidence="7 8" key="3">
    <citation type="journal article" date="2015" name="Genome Announc.">
        <title>Draft Genome Sequence of the Archiascomycetous Yeast Saitoella complicata.</title>
        <authorList>
            <person name="Yamauchi K."/>
            <person name="Kondo S."/>
            <person name="Hamamoto M."/>
            <person name="Takahashi Y."/>
            <person name="Ogura Y."/>
            <person name="Hayashi T."/>
            <person name="Nishida H."/>
        </authorList>
    </citation>
    <scope>NUCLEOTIDE SEQUENCE [LARGE SCALE GENOMIC DNA]</scope>
    <source>
        <strain evidence="7 8">NRRL Y-17804</strain>
    </source>
</reference>
<evidence type="ECO:0000313" key="8">
    <source>
        <dbReference type="Proteomes" id="UP000033140"/>
    </source>
</evidence>
<dbReference type="GO" id="GO:0030427">
    <property type="term" value="C:site of polarized growth"/>
    <property type="evidence" value="ECO:0007669"/>
    <property type="project" value="TreeGrafter"/>
</dbReference>
<evidence type="ECO:0000256" key="3">
    <source>
        <dbReference type="ARBA" id="ARBA00023203"/>
    </source>
</evidence>
<dbReference type="FunFam" id="3.40.20.10:FF:000018">
    <property type="entry name" value="Coactosin-like 1"/>
    <property type="match status" value="1"/>
</dbReference>
<dbReference type="AlphaFoldDB" id="A0A0E9NHB6"/>
<keyword evidence="3" id="KW-0009">Actin-binding</keyword>
<dbReference type="InterPro" id="IPR002108">
    <property type="entry name" value="ADF-H"/>
</dbReference>
<dbReference type="SMART" id="SM00102">
    <property type="entry name" value="ADF"/>
    <property type="match status" value="1"/>
</dbReference>
<dbReference type="GO" id="GO:0005884">
    <property type="term" value="C:actin filament"/>
    <property type="evidence" value="ECO:0007669"/>
    <property type="project" value="TreeGrafter"/>
</dbReference>
<keyword evidence="8" id="KW-1185">Reference proteome</keyword>
<dbReference type="CDD" id="cd11282">
    <property type="entry name" value="ADF_coactosin_like"/>
    <property type="match status" value="1"/>
</dbReference>
<keyword evidence="4" id="KW-0206">Cytoskeleton</keyword>
<dbReference type="PANTHER" id="PTHR10829">
    <property type="entry name" value="CORTACTIN AND DREBRIN"/>
    <property type="match status" value="1"/>
</dbReference>
<evidence type="ECO:0000259" key="6">
    <source>
        <dbReference type="PROSITE" id="PS51263"/>
    </source>
</evidence>
<dbReference type="GO" id="GO:0030864">
    <property type="term" value="C:cortical actin cytoskeleton"/>
    <property type="evidence" value="ECO:0007669"/>
    <property type="project" value="TreeGrafter"/>
</dbReference>
<evidence type="ECO:0000313" key="7">
    <source>
        <dbReference type="EMBL" id="GAO49277.1"/>
    </source>
</evidence>
<dbReference type="EMBL" id="BACD03000021">
    <property type="protein sequence ID" value="GAO49277.1"/>
    <property type="molecule type" value="Genomic_DNA"/>
</dbReference>
<evidence type="ECO:0000256" key="1">
    <source>
        <dbReference type="ARBA" id="ARBA00004245"/>
    </source>
</evidence>
<dbReference type="RefSeq" id="XP_019022328.1">
    <property type="nucleotide sequence ID" value="XM_019170286.1"/>
</dbReference>
<feature type="domain" description="ADF-H" evidence="6">
    <location>
        <begin position="1"/>
        <end position="140"/>
    </location>
</feature>
<dbReference type="OMA" id="WIGPNCK"/>
<dbReference type="GO" id="GO:0051015">
    <property type="term" value="F:actin filament binding"/>
    <property type="evidence" value="ECO:0007669"/>
    <property type="project" value="TreeGrafter"/>
</dbReference>
<dbReference type="STRING" id="698492.A0A0E9NHB6"/>
<gene>
    <name evidence="7" type="ORF">G7K_3429-t1</name>
</gene>
<comment type="caution">
    <text evidence="7">The sequence shown here is derived from an EMBL/GenBank/DDBJ whole genome shotgun (WGS) entry which is preliminary data.</text>
</comment>
<dbReference type="SUPFAM" id="SSF55753">
    <property type="entry name" value="Actin depolymerizing proteins"/>
    <property type="match status" value="1"/>
</dbReference>
<sequence>MANCSAPEIAAAYEDVRSDRSTTNWLLLDYESEKSDTLVLTSTGDGGLDEFKSKITEDGNKGKGRASFGYVRVTYKNDEQSERVKFILVIWIGESVKIMRKARMGVHTANVKDVLRSFSIEVPAHNEDDLREKDIVVRLRKAGGASYDGV</sequence>
<proteinExistence type="inferred from homology"/>
<keyword evidence="2" id="KW-0963">Cytoplasm</keyword>
<dbReference type="Pfam" id="PF00241">
    <property type="entry name" value="Cofilin_ADF"/>
    <property type="match status" value="1"/>
</dbReference>
<dbReference type="OrthoDB" id="20822at2759"/>
<comment type="subcellular location">
    <subcellularLocation>
        <location evidence="1">Cytoplasm</location>
        <location evidence="1">Cytoskeleton</location>
    </subcellularLocation>
</comment>
<name>A0A0E9NHB6_SAICN</name>
<evidence type="ECO:0000256" key="5">
    <source>
        <dbReference type="ARBA" id="ARBA00038052"/>
    </source>
</evidence>
<reference evidence="7 8" key="1">
    <citation type="journal article" date="2011" name="J. Gen. Appl. Microbiol.">
        <title>Draft genome sequencing of the enigmatic yeast Saitoella complicata.</title>
        <authorList>
            <person name="Nishida H."/>
            <person name="Hamamoto M."/>
            <person name="Sugiyama J."/>
        </authorList>
    </citation>
    <scope>NUCLEOTIDE SEQUENCE [LARGE SCALE GENOMIC DNA]</scope>
    <source>
        <strain evidence="7 8">NRRL Y-17804</strain>
    </source>
</reference>
<evidence type="ECO:0000256" key="2">
    <source>
        <dbReference type="ARBA" id="ARBA00022490"/>
    </source>
</evidence>